<evidence type="ECO:0000256" key="1">
    <source>
        <dbReference type="ARBA" id="ARBA00022679"/>
    </source>
</evidence>
<keyword evidence="2 4" id="KW-0548">Nucleotidyltransferase</keyword>
<keyword evidence="3" id="KW-0732">Signal</keyword>
<keyword evidence="5" id="KW-1185">Reference proteome</keyword>
<evidence type="ECO:0000256" key="2">
    <source>
        <dbReference type="ARBA" id="ARBA00022695"/>
    </source>
</evidence>
<accession>A0ABP6V1B0</accession>
<dbReference type="InterPro" id="IPR034683">
    <property type="entry name" value="IspD/TarI"/>
</dbReference>
<feature type="chain" id="PRO_5045674217" evidence="3">
    <location>
        <begin position="27"/>
        <end position="259"/>
    </location>
</feature>
<keyword evidence="1" id="KW-0808">Transferase</keyword>
<dbReference type="GO" id="GO:0016779">
    <property type="term" value="F:nucleotidyltransferase activity"/>
    <property type="evidence" value="ECO:0007669"/>
    <property type="project" value="UniProtKB-KW"/>
</dbReference>
<dbReference type="PANTHER" id="PTHR32125">
    <property type="entry name" value="2-C-METHYL-D-ERYTHRITOL 4-PHOSPHATE CYTIDYLYLTRANSFERASE, CHLOROPLASTIC"/>
    <property type="match status" value="1"/>
</dbReference>
<evidence type="ECO:0000313" key="4">
    <source>
        <dbReference type="EMBL" id="GAA3526418.1"/>
    </source>
</evidence>
<dbReference type="Proteomes" id="UP001500301">
    <property type="component" value="Unassembled WGS sequence"/>
</dbReference>
<dbReference type="Pfam" id="PF01128">
    <property type="entry name" value="IspD"/>
    <property type="match status" value="1"/>
</dbReference>
<gene>
    <name evidence="4" type="ORF">GCM10022263_13960</name>
</gene>
<feature type="signal peptide" evidence="3">
    <location>
        <begin position="1"/>
        <end position="26"/>
    </location>
</feature>
<dbReference type="EMBL" id="BAABBB010000007">
    <property type="protein sequence ID" value="GAA3526418.1"/>
    <property type="molecule type" value="Genomic_DNA"/>
</dbReference>
<sequence>MAAKHDQTAWGAVLTRLSGVSTAATAAPTAAVVVLAAGSGSRVGAEVNKILLPLAGRPVLAWSVLTALEVPGVDPVVVVHRPGERADVGAALLPVIGERDVLLVEGGATRQDSEQAALAALAPRVGDGSIDVIAVHDGARPLASVALFEATIATAREHGGAVPTHELAGLLPRDPTAAPAPGGTGTRLVGVATPQAFRAAPLLEAYRAAAAAGFDGTDTAAAFALFAPAENEVRAVPSGPGNLKVTFAEDLQVAERLLS</sequence>
<proteinExistence type="predicted"/>
<dbReference type="InterPro" id="IPR050088">
    <property type="entry name" value="IspD/TarI_cytidylyltransf_bact"/>
</dbReference>
<reference evidence="5" key="1">
    <citation type="journal article" date="2019" name="Int. J. Syst. Evol. Microbiol.">
        <title>The Global Catalogue of Microorganisms (GCM) 10K type strain sequencing project: providing services to taxonomists for standard genome sequencing and annotation.</title>
        <authorList>
            <consortium name="The Broad Institute Genomics Platform"/>
            <consortium name="The Broad Institute Genome Sequencing Center for Infectious Disease"/>
            <person name="Wu L."/>
            <person name="Ma J."/>
        </authorList>
    </citation>
    <scope>NUCLEOTIDE SEQUENCE [LARGE SCALE GENOMIC DNA]</scope>
    <source>
        <strain evidence="5">JCM 17460</strain>
    </source>
</reference>
<evidence type="ECO:0000256" key="3">
    <source>
        <dbReference type="SAM" id="SignalP"/>
    </source>
</evidence>
<dbReference type="PANTHER" id="PTHR32125:SF4">
    <property type="entry name" value="2-C-METHYL-D-ERYTHRITOL 4-PHOSPHATE CYTIDYLYLTRANSFERASE, CHLOROPLASTIC"/>
    <property type="match status" value="1"/>
</dbReference>
<organism evidence="4 5">
    <name type="scientific">Nocardioides daeguensis</name>
    <dbReference type="NCBI Taxonomy" id="908359"/>
    <lineage>
        <taxon>Bacteria</taxon>
        <taxon>Bacillati</taxon>
        <taxon>Actinomycetota</taxon>
        <taxon>Actinomycetes</taxon>
        <taxon>Propionibacteriales</taxon>
        <taxon>Nocardioidaceae</taxon>
        <taxon>Nocardioides</taxon>
    </lineage>
</organism>
<evidence type="ECO:0000313" key="5">
    <source>
        <dbReference type="Proteomes" id="UP001500301"/>
    </source>
</evidence>
<comment type="caution">
    <text evidence="4">The sequence shown here is derived from an EMBL/GenBank/DDBJ whole genome shotgun (WGS) entry which is preliminary data.</text>
</comment>
<name>A0ABP6V1B0_9ACTN</name>
<protein>
    <submittedName>
        <fullName evidence="4">IspD/TarI family cytidylyltransferase</fullName>
    </submittedName>
</protein>